<accession>A0A383S895</accession>
<protein>
    <submittedName>
        <fullName evidence="1">Uncharacterized protein</fullName>
    </submittedName>
</protein>
<gene>
    <name evidence="1" type="ORF">PROPAUS_1735</name>
</gene>
<organism evidence="1 2">
    <name type="scientific">Propionibacterium australiense</name>
    <dbReference type="NCBI Taxonomy" id="119981"/>
    <lineage>
        <taxon>Bacteria</taxon>
        <taxon>Bacillati</taxon>
        <taxon>Actinomycetota</taxon>
        <taxon>Actinomycetes</taxon>
        <taxon>Propionibacteriales</taxon>
        <taxon>Propionibacteriaceae</taxon>
        <taxon>Propionibacterium</taxon>
    </lineage>
</organism>
<dbReference type="Proteomes" id="UP000263928">
    <property type="component" value="Unassembled WGS sequence"/>
</dbReference>
<name>A0A383S895_9ACTN</name>
<dbReference type="AlphaFoldDB" id="A0A383S895"/>
<dbReference type="EMBL" id="UNQJ01000012">
    <property type="protein sequence ID" value="SYZ33782.1"/>
    <property type="molecule type" value="Genomic_DNA"/>
</dbReference>
<keyword evidence="2" id="KW-1185">Reference proteome</keyword>
<reference evidence="2" key="1">
    <citation type="submission" date="2018-08" db="EMBL/GenBank/DDBJ databases">
        <authorList>
            <person name="Hornung B."/>
        </authorList>
    </citation>
    <scope>NUCLEOTIDE SEQUENCE [LARGE SCALE GENOMIC DNA]</scope>
</reference>
<evidence type="ECO:0000313" key="2">
    <source>
        <dbReference type="Proteomes" id="UP000263928"/>
    </source>
</evidence>
<proteinExistence type="predicted"/>
<evidence type="ECO:0000313" key="1">
    <source>
        <dbReference type="EMBL" id="SYZ33782.1"/>
    </source>
</evidence>
<sequence length="213" mass="22180">MAALHRIVHPVTGYAVTVLCLAAMVCYSLWSWDDMPARIVTRQAAGRHGSSVVSRTAAAAAMPVVLAASALLLLLVPLWNRLTRPIALRSGLDRRHERLVWTVVLVMLSMLMLALHVGIIDMFTGRGPQLPQLVGWAMAAVLIGLAVICQVQRVRGRRAITAALVTGGVLVAALAGALPAAAIAVGTVVVLGAIVAVAVGQLRGSGLPDGSAR</sequence>
<dbReference type="RefSeq" id="WP_119162116.1">
    <property type="nucleotide sequence ID" value="NZ_LR134442.1"/>
</dbReference>